<accession>A0A067RPI1</accession>
<proteinExistence type="predicted"/>
<protein>
    <submittedName>
        <fullName evidence="1">Uncharacterized protein</fullName>
    </submittedName>
</protein>
<name>A0A067RPI1_ZOONE</name>
<dbReference type="Proteomes" id="UP000027135">
    <property type="component" value="Unassembled WGS sequence"/>
</dbReference>
<sequence length="74" mass="8685">MPHGVPHHGHARVRYRWRHVQEPLHPEDEVMSPGEEHARSACRGLRSAFAQTPSTWLREGPTIYRTQRTDFILF</sequence>
<dbReference type="InParanoid" id="A0A067RPI1"/>
<gene>
    <name evidence="1" type="ORF">L798_01497</name>
</gene>
<dbReference type="EMBL" id="KK852501">
    <property type="protein sequence ID" value="KDR22540.1"/>
    <property type="molecule type" value="Genomic_DNA"/>
</dbReference>
<reference evidence="1 2" key="1">
    <citation type="journal article" date="2014" name="Nat. Commun.">
        <title>Molecular traces of alternative social organization in a termite genome.</title>
        <authorList>
            <person name="Terrapon N."/>
            <person name="Li C."/>
            <person name="Robertson H.M."/>
            <person name="Ji L."/>
            <person name="Meng X."/>
            <person name="Booth W."/>
            <person name="Chen Z."/>
            <person name="Childers C.P."/>
            <person name="Glastad K.M."/>
            <person name="Gokhale K."/>
            <person name="Gowin J."/>
            <person name="Gronenberg W."/>
            <person name="Hermansen R.A."/>
            <person name="Hu H."/>
            <person name="Hunt B.G."/>
            <person name="Huylmans A.K."/>
            <person name="Khalil S.M."/>
            <person name="Mitchell R.D."/>
            <person name="Munoz-Torres M.C."/>
            <person name="Mustard J.A."/>
            <person name="Pan H."/>
            <person name="Reese J.T."/>
            <person name="Scharf M.E."/>
            <person name="Sun F."/>
            <person name="Vogel H."/>
            <person name="Xiao J."/>
            <person name="Yang W."/>
            <person name="Yang Z."/>
            <person name="Yang Z."/>
            <person name="Zhou J."/>
            <person name="Zhu J."/>
            <person name="Brent C.S."/>
            <person name="Elsik C.G."/>
            <person name="Goodisman M.A."/>
            <person name="Liberles D.A."/>
            <person name="Roe R.M."/>
            <person name="Vargo E.L."/>
            <person name="Vilcinskas A."/>
            <person name="Wang J."/>
            <person name="Bornberg-Bauer E."/>
            <person name="Korb J."/>
            <person name="Zhang G."/>
            <person name="Liebig J."/>
        </authorList>
    </citation>
    <scope>NUCLEOTIDE SEQUENCE [LARGE SCALE GENOMIC DNA]</scope>
    <source>
        <tissue evidence="1">Whole organism</tissue>
    </source>
</reference>
<dbReference type="AlphaFoldDB" id="A0A067RPI1"/>
<evidence type="ECO:0000313" key="2">
    <source>
        <dbReference type="Proteomes" id="UP000027135"/>
    </source>
</evidence>
<evidence type="ECO:0000313" key="1">
    <source>
        <dbReference type="EMBL" id="KDR22540.1"/>
    </source>
</evidence>
<keyword evidence="2" id="KW-1185">Reference proteome</keyword>
<organism evidence="1 2">
    <name type="scientific">Zootermopsis nevadensis</name>
    <name type="common">Dampwood termite</name>
    <dbReference type="NCBI Taxonomy" id="136037"/>
    <lineage>
        <taxon>Eukaryota</taxon>
        <taxon>Metazoa</taxon>
        <taxon>Ecdysozoa</taxon>
        <taxon>Arthropoda</taxon>
        <taxon>Hexapoda</taxon>
        <taxon>Insecta</taxon>
        <taxon>Pterygota</taxon>
        <taxon>Neoptera</taxon>
        <taxon>Polyneoptera</taxon>
        <taxon>Dictyoptera</taxon>
        <taxon>Blattodea</taxon>
        <taxon>Blattoidea</taxon>
        <taxon>Termitoidae</taxon>
        <taxon>Termopsidae</taxon>
        <taxon>Zootermopsis</taxon>
    </lineage>
</organism>